<accession>A0A292Q2P9</accession>
<dbReference type="AlphaFoldDB" id="A0A292Q2P9"/>
<protein>
    <submittedName>
        <fullName evidence="1">Uncharacterized protein</fullName>
    </submittedName>
</protein>
<keyword evidence="2" id="KW-1185">Reference proteome</keyword>
<reference evidence="1" key="1">
    <citation type="submission" date="2015-10" db="EMBL/GenBank/DDBJ databases">
        <authorList>
            <person name="Regsiter A."/>
            <person name="william w."/>
        </authorList>
    </citation>
    <scope>NUCLEOTIDE SEQUENCE</scope>
    <source>
        <strain evidence="1">Montdore</strain>
    </source>
</reference>
<feature type="non-terminal residue" evidence="1">
    <location>
        <position position="1"/>
    </location>
</feature>
<name>A0A292Q2P9_9PEZI</name>
<sequence>SLQIHYPSILHTPTQTLVPQYKNRNWRSISFVVARRVKKEWERGS</sequence>
<evidence type="ECO:0000313" key="2">
    <source>
        <dbReference type="Proteomes" id="UP001412239"/>
    </source>
</evidence>
<proteinExistence type="predicted"/>
<dbReference type="Proteomes" id="UP001412239">
    <property type="component" value="Unassembled WGS sequence"/>
</dbReference>
<dbReference type="EMBL" id="LN890980">
    <property type="protein sequence ID" value="CUS12937.1"/>
    <property type="molecule type" value="Genomic_DNA"/>
</dbReference>
<evidence type="ECO:0000313" key="1">
    <source>
        <dbReference type="EMBL" id="CUS12937.1"/>
    </source>
</evidence>
<organism evidence="1 2">
    <name type="scientific">Tuber aestivum</name>
    <name type="common">summer truffle</name>
    <dbReference type="NCBI Taxonomy" id="59557"/>
    <lineage>
        <taxon>Eukaryota</taxon>
        <taxon>Fungi</taxon>
        <taxon>Dikarya</taxon>
        <taxon>Ascomycota</taxon>
        <taxon>Pezizomycotina</taxon>
        <taxon>Pezizomycetes</taxon>
        <taxon>Pezizales</taxon>
        <taxon>Tuberaceae</taxon>
        <taxon>Tuber</taxon>
    </lineage>
</organism>
<gene>
    <name evidence="1" type="ORF">GSTUAT00002988001</name>
</gene>
<feature type="non-terminal residue" evidence="1">
    <location>
        <position position="45"/>
    </location>
</feature>